<reference evidence="3" key="1">
    <citation type="journal article" date="2010" name="Genome Biol.">
        <title>Genome sequence of the necrotrophic plant pathogen Pythium ultimum reveals original pathogenicity mechanisms and effector repertoire.</title>
        <authorList>
            <person name="Levesque C.A."/>
            <person name="Brouwer H."/>
            <person name="Cano L."/>
            <person name="Hamilton J.P."/>
            <person name="Holt C."/>
            <person name="Huitema E."/>
            <person name="Raffaele S."/>
            <person name="Robideau G.P."/>
            <person name="Thines M."/>
            <person name="Win J."/>
            <person name="Zerillo M.M."/>
            <person name="Beakes G.W."/>
            <person name="Boore J.L."/>
            <person name="Busam D."/>
            <person name="Dumas B."/>
            <person name="Ferriera S."/>
            <person name="Fuerstenberg S.I."/>
            <person name="Gachon C.M."/>
            <person name="Gaulin E."/>
            <person name="Govers F."/>
            <person name="Grenville-Briggs L."/>
            <person name="Horner N."/>
            <person name="Hostetler J."/>
            <person name="Jiang R.H."/>
            <person name="Johnson J."/>
            <person name="Krajaejun T."/>
            <person name="Lin H."/>
            <person name="Meijer H.J."/>
            <person name="Moore B."/>
            <person name="Morris P."/>
            <person name="Phuntmart V."/>
            <person name="Puiu D."/>
            <person name="Shetty J."/>
            <person name="Stajich J.E."/>
            <person name="Tripathy S."/>
            <person name="Wawra S."/>
            <person name="van West P."/>
            <person name="Whitty B.R."/>
            <person name="Coutinho P.M."/>
            <person name="Henrissat B."/>
            <person name="Martin F."/>
            <person name="Thomas P.D."/>
            <person name="Tyler B.M."/>
            <person name="De Vries R.P."/>
            <person name="Kamoun S."/>
            <person name="Yandell M."/>
            <person name="Tisserat N."/>
            <person name="Buell C.R."/>
        </authorList>
    </citation>
    <scope>NUCLEOTIDE SEQUENCE</scope>
    <source>
        <strain evidence="3">DAOM:BR144</strain>
    </source>
</reference>
<name>K3WXJ3_GLOUD</name>
<feature type="compositionally biased region" description="Basic and acidic residues" evidence="1">
    <location>
        <begin position="7"/>
        <end position="22"/>
    </location>
</feature>
<dbReference type="AlphaFoldDB" id="K3WXJ3"/>
<evidence type="ECO:0000313" key="3">
    <source>
        <dbReference type="Proteomes" id="UP000019132"/>
    </source>
</evidence>
<feature type="compositionally biased region" description="Low complexity" evidence="1">
    <location>
        <begin position="24"/>
        <end position="47"/>
    </location>
</feature>
<reference evidence="3" key="2">
    <citation type="submission" date="2010-04" db="EMBL/GenBank/DDBJ databases">
        <authorList>
            <person name="Buell R."/>
            <person name="Hamilton J."/>
            <person name="Hostetler J."/>
        </authorList>
    </citation>
    <scope>NUCLEOTIDE SEQUENCE [LARGE SCALE GENOMIC DNA]</scope>
    <source>
        <strain evidence="3">DAOM:BR144</strain>
    </source>
</reference>
<feature type="region of interest" description="Disordered" evidence="1">
    <location>
        <begin position="420"/>
        <end position="439"/>
    </location>
</feature>
<dbReference type="EnsemblProtists" id="PYU1_T009691">
    <property type="protein sequence ID" value="PYU1_T009691"/>
    <property type="gene ID" value="PYU1_G009673"/>
</dbReference>
<dbReference type="HOGENOM" id="CLU_367057_0_0_1"/>
<evidence type="ECO:0000256" key="1">
    <source>
        <dbReference type="SAM" id="MobiDB-lite"/>
    </source>
</evidence>
<dbReference type="eggNOG" id="ENOG502T3AT">
    <property type="taxonomic scope" value="Eukaryota"/>
</dbReference>
<feature type="compositionally biased region" description="Polar residues" evidence="1">
    <location>
        <begin position="50"/>
        <end position="62"/>
    </location>
</feature>
<organism evidence="2 3">
    <name type="scientific">Globisporangium ultimum (strain ATCC 200006 / CBS 805.95 / DAOM BR144)</name>
    <name type="common">Pythium ultimum</name>
    <dbReference type="NCBI Taxonomy" id="431595"/>
    <lineage>
        <taxon>Eukaryota</taxon>
        <taxon>Sar</taxon>
        <taxon>Stramenopiles</taxon>
        <taxon>Oomycota</taxon>
        <taxon>Peronosporomycetes</taxon>
        <taxon>Pythiales</taxon>
        <taxon>Pythiaceae</taxon>
        <taxon>Globisporangium</taxon>
    </lineage>
</organism>
<sequence length="760" mass="82643">MASRRPFVHDDDPFYDHEEATQQRRAANTVVARSARSSSRGSSAPRATLMRTTSAGRATTTFDDFLSDGSSSDEDDDGGGIQRMQEQADDMEYIDTSFRLDSPNNSGELHADGDAAESFRMQTPPSGVAQTLWSGAGQTRASQSVKVSLKDDNDDEMDASFSLTTMGFAGHNDSFVDNSQHEDEMDSSFRLISPNAVAMNGRAADDVDDSFASGRPSDHISGEFNDTSFVLNSPNAGGYLKDNDSFIGDGPGHTDYKEALDDSFAGDRPSNLGNDDYREVLDDSFASNRSSDLDAYYNETLDDSFASDRPNNLNDDTSFAIDRPSFKETLEDTFAGSRATTVAVKPNESVDGSFIGDRPSNLDRNYNETLDDSFAGGQSPGIGNSDRQRLSSNSPGGRGSDSNGHDRGAGTMDDSIARKSDHDEALDDSFADRPSDGDLNNSMADIDYSFHENSLTGDYLEDNDSFVGGMAADMERDDEENDDTSLSLVWNAPRGGFGEASQQQEKVESYDQQPNQHNTGVMYERESAESASPSSSFSRRTGFFVGSAPESFPSDMSFAPLAVSPAMSDVVMLGGESSSLDRHSYALHSSGIVSPGVPGSAFISVTTGEFGGSNTVAQIGQSSLPPIILANSTARQLKHKAALLAFPLRLQHRQKANSLPFVGAQMREEKEVQLRSLQDHMRLLELLFSEAVPQETQLENRISVRLARKVLMLQLIMLQLMMLHLLRRCTVKSLHVISKADHRMRVMAVKTEHASAYPVS</sequence>
<feature type="region of interest" description="Disordered" evidence="1">
    <location>
        <begin position="1"/>
        <end position="81"/>
    </location>
</feature>
<dbReference type="EMBL" id="GL376615">
    <property type="status" value="NOT_ANNOTATED_CDS"/>
    <property type="molecule type" value="Genomic_DNA"/>
</dbReference>
<feature type="region of interest" description="Disordered" evidence="1">
    <location>
        <begin position="495"/>
        <end position="515"/>
    </location>
</feature>
<feature type="region of interest" description="Disordered" evidence="1">
    <location>
        <begin position="349"/>
        <end position="415"/>
    </location>
</feature>
<proteinExistence type="predicted"/>
<reference evidence="2" key="3">
    <citation type="submission" date="2015-02" db="UniProtKB">
        <authorList>
            <consortium name="EnsemblProtists"/>
        </authorList>
    </citation>
    <scope>IDENTIFICATION</scope>
    <source>
        <strain evidence="2">DAOM BR144</strain>
    </source>
</reference>
<feature type="compositionally biased region" description="Polar residues" evidence="1">
    <location>
        <begin position="500"/>
        <end position="515"/>
    </location>
</feature>
<evidence type="ECO:0000313" key="2">
    <source>
        <dbReference type="EnsemblProtists" id="PYU1_T009691"/>
    </source>
</evidence>
<dbReference type="Proteomes" id="UP000019132">
    <property type="component" value="Unassembled WGS sequence"/>
</dbReference>
<accession>K3WXJ3</accession>
<protein>
    <submittedName>
        <fullName evidence="2">Uncharacterized protein</fullName>
    </submittedName>
</protein>
<dbReference type="InParanoid" id="K3WXJ3"/>
<keyword evidence="3" id="KW-1185">Reference proteome</keyword>
<dbReference type="VEuPathDB" id="FungiDB:PYU1_G009673"/>